<keyword evidence="2" id="KW-0689">Ribosomal protein</keyword>
<dbReference type="Proteomes" id="UP000660262">
    <property type="component" value="Unassembled WGS sequence"/>
</dbReference>
<evidence type="ECO:0000256" key="3">
    <source>
        <dbReference type="ARBA" id="ARBA00023274"/>
    </source>
</evidence>
<dbReference type="HAMAP" id="MF_01363">
    <property type="entry name" value="Ribosomal_bL21"/>
    <property type="match status" value="1"/>
</dbReference>
<name>A0A830HKB6_9CHLO</name>
<organism evidence="5 6">
    <name type="scientific">Pycnococcus provasolii</name>
    <dbReference type="NCBI Taxonomy" id="41880"/>
    <lineage>
        <taxon>Eukaryota</taxon>
        <taxon>Viridiplantae</taxon>
        <taxon>Chlorophyta</taxon>
        <taxon>Pseudoscourfieldiophyceae</taxon>
        <taxon>Pseudoscourfieldiales</taxon>
        <taxon>Pycnococcaceae</taxon>
        <taxon>Pycnococcus</taxon>
    </lineage>
</organism>
<sequence length="310" mass="33959">MPAAVVVLASMSMPFRRRWGWDPHTRNNLTSVIQSLSPTFLSSQAPFSASCGGGGPLRGSPSLLAPLRSSSSVDNSSLVFSRELATTSSLREQTNDHAPHCLGRRISTTWSSAGTPQALSARCLGGGKTADLFFSNATACGSRGFAASSSSSSSDSAASSASSVDDFDESTFIDKGKPVFKVLEQTVKPFTKEDIVRDHFAVFEVGSHQFKVTPDDVIFVEKLWDVRVNNVLTFPKVLLYATREETHIGRPYVLGARVRCVVEEQMKNARVWIFKKKRRNNYRRFKGYRHPLTALRVLAIDPPEGASEPV</sequence>
<dbReference type="InterPro" id="IPR036164">
    <property type="entry name" value="bL21-like_sf"/>
</dbReference>
<keyword evidence="3" id="KW-0687">Ribonucleoprotein</keyword>
<dbReference type="SUPFAM" id="SSF141091">
    <property type="entry name" value="L21p-like"/>
    <property type="match status" value="1"/>
</dbReference>
<dbReference type="GO" id="GO:0003735">
    <property type="term" value="F:structural constituent of ribosome"/>
    <property type="evidence" value="ECO:0007669"/>
    <property type="project" value="InterPro"/>
</dbReference>
<evidence type="ECO:0000256" key="2">
    <source>
        <dbReference type="ARBA" id="ARBA00022980"/>
    </source>
</evidence>
<evidence type="ECO:0000313" key="5">
    <source>
        <dbReference type="EMBL" id="GHP05457.1"/>
    </source>
</evidence>
<comment type="similarity">
    <text evidence="1">Belongs to the bacterial ribosomal protein bL21 family.</text>
</comment>
<dbReference type="GO" id="GO:0005840">
    <property type="term" value="C:ribosome"/>
    <property type="evidence" value="ECO:0007669"/>
    <property type="project" value="UniProtKB-KW"/>
</dbReference>
<accession>A0A830HKB6</accession>
<dbReference type="GO" id="GO:0003723">
    <property type="term" value="F:RNA binding"/>
    <property type="evidence" value="ECO:0007669"/>
    <property type="project" value="InterPro"/>
</dbReference>
<protein>
    <recommendedName>
        <fullName evidence="4">Large ribosomal subunit protein bL21m</fullName>
    </recommendedName>
</protein>
<evidence type="ECO:0000256" key="4">
    <source>
        <dbReference type="ARBA" id="ARBA00044129"/>
    </source>
</evidence>
<dbReference type="Pfam" id="PF00829">
    <property type="entry name" value="Ribosomal_L21p"/>
    <property type="match status" value="1"/>
</dbReference>
<dbReference type="GO" id="GO:0005737">
    <property type="term" value="C:cytoplasm"/>
    <property type="evidence" value="ECO:0007669"/>
    <property type="project" value="UniProtKB-ARBA"/>
</dbReference>
<dbReference type="EMBL" id="BNJQ01000010">
    <property type="protein sequence ID" value="GHP05457.1"/>
    <property type="molecule type" value="Genomic_DNA"/>
</dbReference>
<dbReference type="AlphaFoldDB" id="A0A830HKB6"/>
<evidence type="ECO:0000313" key="6">
    <source>
        <dbReference type="Proteomes" id="UP000660262"/>
    </source>
</evidence>
<dbReference type="PANTHER" id="PTHR21349:SF0">
    <property type="entry name" value="LARGE RIBOSOMAL SUBUNIT PROTEIN BL21M"/>
    <property type="match status" value="1"/>
</dbReference>
<dbReference type="NCBIfam" id="TIGR00061">
    <property type="entry name" value="L21"/>
    <property type="match status" value="1"/>
</dbReference>
<proteinExistence type="inferred from homology"/>
<dbReference type="OrthoDB" id="5994at2759"/>
<gene>
    <name evidence="5" type="ORF">PPROV_000420700</name>
</gene>
<evidence type="ECO:0000256" key="1">
    <source>
        <dbReference type="ARBA" id="ARBA00008563"/>
    </source>
</evidence>
<dbReference type="InterPro" id="IPR001787">
    <property type="entry name" value="Ribosomal_bL21"/>
</dbReference>
<dbReference type="GO" id="GO:1990904">
    <property type="term" value="C:ribonucleoprotein complex"/>
    <property type="evidence" value="ECO:0007669"/>
    <property type="project" value="UniProtKB-KW"/>
</dbReference>
<comment type="caution">
    <text evidence="5">The sequence shown here is derived from an EMBL/GenBank/DDBJ whole genome shotgun (WGS) entry which is preliminary data.</text>
</comment>
<keyword evidence="6" id="KW-1185">Reference proteome</keyword>
<dbReference type="GO" id="GO:0006412">
    <property type="term" value="P:translation"/>
    <property type="evidence" value="ECO:0007669"/>
    <property type="project" value="InterPro"/>
</dbReference>
<reference evidence="5" key="1">
    <citation type="submission" date="2020-10" db="EMBL/GenBank/DDBJ databases">
        <title>Unveiling of a novel bifunctional photoreceptor, Dualchrome1, isolated from a cosmopolitan green alga.</title>
        <authorList>
            <person name="Suzuki S."/>
            <person name="Kawachi M."/>
        </authorList>
    </citation>
    <scope>NUCLEOTIDE SEQUENCE</scope>
    <source>
        <strain evidence="5">NIES 2893</strain>
    </source>
</reference>
<dbReference type="PANTHER" id="PTHR21349">
    <property type="entry name" value="50S RIBOSOMAL PROTEIN L21"/>
    <property type="match status" value="1"/>
</dbReference>
<dbReference type="InterPro" id="IPR028909">
    <property type="entry name" value="bL21-like"/>
</dbReference>